<name>A0A239A466_9ACTN</name>
<feature type="transmembrane region" description="Helical" evidence="1">
    <location>
        <begin position="316"/>
        <end position="334"/>
    </location>
</feature>
<evidence type="ECO:0000256" key="1">
    <source>
        <dbReference type="SAM" id="Phobius"/>
    </source>
</evidence>
<protein>
    <submittedName>
        <fullName evidence="2">ABC-2 family transporter protein</fullName>
    </submittedName>
</protein>
<feature type="transmembrane region" description="Helical" evidence="1">
    <location>
        <begin position="159"/>
        <end position="181"/>
    </location>
</feature>
<accession>A0A239A466</accession>
<evidence type="ECO:0000313" key="2">
    <source>
        <dbReference type="EMBL" id="SNR89703.1"/>
    </source>
</evidence>
<dbReference type="OrthoDB" id="3579673at2"/>
<keyword evidence="1" id="KW-0472">Membrane</keyword>
<organism evidence="2 3">
    <name type="scientific">Actinoplanes regularis</name>
    <dbReference type="NCBI Taxonomy" id="52697"/>
    <lineage>
        <taxon>Bacteria</taxon>
        <taxon>Bacillati</taxon>
        <taxon>Actinomycetota</taxon>
        <taxon>Actinomycetes</taxon>
        <taxon>Micromonosporales</taxon>
        <taxon>Micromonosporaceae</taxon>
        <taxon>Actinoplanes</taxon>
    </lineage>
</organism>
<sequence length="339" mass="36635">MTWLAWRQFRTQAIAGAACLVLLLGAVLLTWQQVSDLATSTGYTGCSGDACLAAAENFADRFQLGLSHHVYLATIGALYLMPALIGVFWGAPVVARELETGTYRMVFSQSVGRGRWLLIKLAIGGLTAALGAGLFSLLLTRWAQRIDSASGDRITPLIFAGRGIVPIGYAALAFVVGVTVGMVLRRTVVAMAVTLLVVAGLQVAAPMVVRPWLAQPITVVKPLDVSKLEGIGMDVDSLQMHLRAEADQPGAWIVANEVVTSTGALFVGPADAETCLPRPGGTGPERCQEWLSTQNLSQKLMYVPGSKFWTLQWREFGLLVVLTLVLTLFSLWWIRRRLV</sequence>
<gene>
    <name evidence="2" type="ORF">SAMN06264365_10717</name>
</gene>
<keyword evidence="1" id="KW-0812">Transmembrane</keyword>
<dbReference type="Proteomes" id="UP000198415">
    <property type="component" value="Unassembled WGS sequence"/>
</dbReference>
<proteinExistence type="predicted"/>
<evidence type="ECO:0000313" key="3">
    <source>
        <dbReference type="Proteomes" id="UP000198415"/>
    </source>
</evidence>
<keyword evidence="1" id="KW-1133">Transmembrane helix</keyword>
<dbReference type="AlphaFoldDB" id="A0A239A466"/>
<feature type="transmembrane region" description="Helical" evidence="1">
    <location>
        <begin position="70"/>
        <end position="95"/>
    </location>
</feature>
<dbReference type="RefSeq" id="WP_089294612.1">
    <property type="nucleotide sequence ID" value="NZ_BOMU01000048.1"/>
</dbReference>
<feature type="transmembrane region" description="Helical" evidence="1">
    <location>
        <begin position="188"/>
        <end position="209"/>
    </location>
</feature>
<feature type="transmembrane region" description="Helical" evidence="1">
    <location>
        <begin position="116"/>
        <end position="139"/>
    </location>
</feature>
<feature type="transmembrane region" description="Helical" evidence="1">
    <location>
        <begin position="12"/>
        <end position="31"/>
    </location>
</feature>
<reference evidence="2 3" key="1">
    <citation type="submission" date="2017-06" db="EMBL/GenBank/DDBJ databases">
        <authorList>
            <person name="Kim H.J."/>
            <person name="Triplett B.A."/>
        </authorList>
    </citation>
    <scope>NUCLEOTIDE SEQUENCE [LARGE SCALE GENOMIC DNA]</scope>
    <source>
        <strain evidence="2 3">DSM 43151</strain>
    </source>
</reference>
<dbReference type="GO" id="GO:0140359">
    <property type="term" value="F:ABC-type transporter activity"/>
    <property type="evidence" value="ECO:0007669"/>
    <property type="project" value="InterPro"/>
</dbReference>
<dbReference type="EMBL" id="FZNR01000007">
    <property type="protein sequence ID" value="SNR89703.1"/>
    <property type="molecule type" value="Genomic_DNA"/>
</dbReference>
<keyword evidence="3" id="KW-1185">Reference proteome</keyword>
<dbReference type="Pfam" id="PF12679">
    <property type="entry name" value="ABC2_membrane_2"/>
    <property type="match status" value="1"/>
</dbReference>
<dbReference type="GO" id="GO:0005886">
    <property type="term" value="C:plasma membrane"/>
    <property type="evidence" value="ECO:0007669"/>
    <property type="project" value="UniProtKB-SubCell"/>
</dbReference>